<feature type="domain" description="HTH araC/xylS-type" evidence="5">
    <location>
        <begin position="408"/>
        <end position="510"/>
    </location>
</feature>
<reference evidence="6 7" key="1">
    <citation type="submission" date="2021-01" db="EMBL/GenBank/DDBJ databases">
        <title>FDA dAtabase for Regulatory Grade micrObial Sequences (FDA-ARGOS): Supporting development and validation of Infectious Disease Dx tests.</title>
        <authorList>
            <person name="Sproer C."/>
            <person name="Gronow S."/>
            <person name="Severitt S."/>
            <person name="Schroder I."/>
            <person name="Tallon L."/>
            <person name="Sadzewicz L."/>
            <person name="Zhao X."/>
            <person name="Boylan J."/>
            <person name="Ott S."/>
            <person name="Bowen H."/>
            <person name="Vavikolanu K."/>
            <person name="Mehta A."/>
            <person name="Aluvathingal J."/>
            <person name="Nadendla S."/>
            <person name="Lowell S."/>
            <person name="Myers T."/>
            <person name="Yan Y."/>
            <person name="Sichtig H."/>
        </authorList>
    </citation>
    <scope>NUCLEOTIDE SEQUENCE [LARGE SCALE GENOMIC DNA]</scope>
    <source>
        <strain evidence="6 7">FDAARGOS_1131</strain>
    </source>
</reference>
<keyword evidence="4" id="KW-0472">Membrane</keyword>
<dbReference type="OrthoDB" id="5295174at2"/>
<dbReference type="SUPFAM" id="SSF46689">
    <property type="entry name" value="Homeodomain-like"/>
    <property type="match status" value="1"/>
</dbReference>
<accession>A0A9Q6ZA57</accession>
<name>A0A9Q6ZA57_MYROD</name>
<keyword evidence="4" id="KW-0812">Transmembrane</keyword>
<evidence type="ECO:0000256" key="1">
    <source>
        <dbReference type="ARBA" id="ARBA00023015"/>
    </source>
</evidence>
<gene>
    <name evidence="6" type="ORF">I6I88_05765</name>
</gene>
<dbReference type="GO" id="GO:0043565">
    <property type="term" value="F:sequence-specific DNA binding"/>
    <property type="evidence" value="ECO:0007669"/>
    <property type="project" value="InterPro"/>
</dbReference>
<keyword evidence="2" id="KW-0238">DNA-binding</keyword>
<dbReference type="Gene3D" id="1.10.10.60">
    <property type="entry name" value="Homeodomain-like"/>
    <property type="match status" value="2"/>
</dbReference>
<sequence length="515" mass="59094">MNFRIIFCILITTTASQAQNNTFDSLYQQMSKVSSTSTPQTALSHLIKLEKASTTSEEQIEVYLLRASLLRQYGNRDRAIVTLKQADSLAARYKHPNLQARIQGALSTLYRENGIETLGKLSLIKAKYWSRAIRNPIELSILKGNLMQEQAYYHMNAALYTDAIKSLLEGRKEFEKIEDAKLRFFHLASTDQLIGENYIRLKDTPKAIDVLGNALDELKDSAYPESPLKGFIYNSLGMAHLIGQDYETSFSLLMKAQQVGEQADFLELKKQVLASLKEHAKQIGDNKQYVFYNEKYMQLIEQQLDVQMKIADFLVGSYYEKEGETKDAYKKYVLYSLSIGSGMLVFISLFYYRRRKYSKENESNSRMPAPVIAPVVAPNEVVHKTIDTTPVDHGYIAKETEELILQGIQLFEARKEFLKHEISLSKLASQIGVNHRYLSYVIKHHKQQDFSSYINTLRIDYIVMLLQENPETLKYKISYLADLCGFASHSRFTITFKRIKGISPSSFIEQIKDKN</sequence>
<dbReference type="PROSITE" id="PS01124">
    <property type="entry name" value="HTH_ARAC_FAMILY_2"/>
    <property type="match status" value="1"/>
</dbReference>
<dbReference type="InterPro" id="IPR009057">
    <property type="entry name" value="Homeodomain-like_sf"/>
</dbReference>
<organism evidence="6 7">
    <name type="scientific">Myroides odoratus</name>
    <name type="common">Flavobacterium odoratum</name>
    <dbReference type="NCBI Taxonomy" id="256"/>
    <lineage>
        <taxon>Bacteria</taxon>
        <taxon>Pseudomonadati</taxon>
        <taxon>Bacteroidota</taxon>
        <taxon>Flavobacteriia</taxon>
        <taxon>Flavobacteriales</taxon>
        <taxon>Flavobacteriaceae</taxon>
        <taxon>Myroides</taxon>
    </lineage>
</organism>
<feature type="transmembrane region" description="Helical" evidence="4">
    <location>
        <begin position="332"/>
        <end position="352"/>
    </location>
</feature>
<dbReference type="GO" id="GO:0003700">
    <property type="term" value="F:DNA-binding transcription factor activity"/>
    <property type="evidence" value="ECO:0007669"/>
    <property type="project" value="InterPro"/>
</dbReference>
<dbReference type="Pfam" id="PF12833">
    <property type="entry name" value="HTH_18"/>
    <property type="match status" value="1"/>
</dbReference>
<dbReference type="SMART" id="SM00342">
    <property type="entry name" value="HTH_ARAC"/>
    <property type="match status" value="1"/>
</dbReference>
<dbReference type="EMBL" id="CP068108">
    <property type="protein sequence ID" value="QQU01258.1"/>
    <property type="molecule type" value="Genomic_DNA"/>
</dbReference>
<keyword evidence="3" id="KW-0804">Transcription</keyword>
<evidence type="ECO:0000313" key="6">
    <source>
        <dbReference type="EMBL" id="QQU01258.1"/>
    </source>
</evidence>
<dbReference type="SUPFAM" id="SSF48452">
    <property type="entry name" value="TPR-like"/>
    <property type="match status" value="1"/>
</dbReference>
<keyword evidence="1" id="KW-0805">Transcription regulation</keyword>
<dbReference type="PANTHER" id="PTHR43280:SF2">
    <property type="entry name" value="HTH-TYPE TRANSCRIPTIONAL REGULATOR EXSA"/>
    <property type="match status" value="1"/>
</dbReference>
<dbReference type="GeneID" id="93527151"/>
<dbReference type="Gene3D" id="1.25.40.10">
    <property type="entry name" value="Tetratricopeptide repeat domain"/>
    <property type="match status" value="1"/>
</dbReference>
<dbReference type="PANTHER" id="PTHR43280">
    <property type="entry name" value="ARAC-FAMILY TRANSCRIPTIONAL REGULATOR"/>
    <property type="match status" value="1"/>
</dbReference>
<evidence type="ECO:0000313" key="7">
    <source>
        <dbReference type="Proteomes" id="UP000596202"/>
    </source>
</evidence>
<dbReference type="RefSeq" id="WP_002991687.1">
    <property type="nucleotide sequence ID" value="NZ_CP068108.1"/>
</dbReference>
<evidence type="ECO:0000256" key="2">
    <source>
        <dbReference type="ARBA" id="ARBA00023125"/>
    </source>
</evidence>
<dbReference type="InterPro" id="IPR011990">
    <property type="entry name" value="TPR-like_helical_dom_sf"/>
</dbReference>
<dbReference type="InterPro" id="IPR018060">
    <property type="entry name" value="HTH_AraC"/>
</dbReference>
<keyword evidence="4" id="KW-1133">Transmembrane helix</keyword>
<dbReference type="AlphaFoldDB" id="A0A9Q6ZA57"/>
<evidence type="ECO:0000256" key="3">
    <source>
        <dbReference type="ARBA" id="ARBA00023163"/>
    </source>
</evidence>
<proteinExistence type="predicted"/>
<dbReference type="Proteomes" id="UP000596202">
    <property type="component" value="Chromosome"/>
</dbReference>
<protein>
    <submittedName>
        <fullName evidence="6">Helix-turn-helix transcriptional regulator</fullName>
    </submittedName>
</protein>
<evidence type="ECO:0000256" key="4">
    <source>
        <dbReference type="SAM" id="Phobius"/>
    </source>
</evidence>
<evidence type="ECO:0000259" key="5">
    <source>
        <dbReference type="PROSITE" id="PS01124"/>
    </source>
</evidence>